<dbReference type="KEGG" id="tko:TK1914"/>
<dbReference type="STRING" id="69014.TK1914"/>
<dbReference type="InParanoid" id="Q5JEV1"/>
<dbReference type="PhylomeDB" id="Q5JEV1"/>
<sequence length="216" mass="24700">MSLFSELQLLSLELETSRGKALVFADPHIGFELSRGLRIRTDFEEVLAQFVLESNPNLLIILGDLKEPLGLSFRLKEMLLRFFSPLKDTEVVITKGNHDGRIEEIARKFENVSVVEKFILDQKLFLHGHTKLPKGEFREVFLGHAHPAYTFKSGGVAKKVKVFVRAEKFLVLPTINPYIEGFDIREGLKLVPFLKDVSEVEIFLPEGVYVRKVKVY</sequence>
<dbReference type="PANTHER" id="PTHR39323">
    <property type="entry name" value="BLR1149 PROTEIN"/>
    <property type="match status" value="1"/>
</dbReference>
<dbReference type="InterPro" id="IPR029052">
    <property type="entry name" value="Metallo-depent_PP-like"/>
</dbReference>
<dbReference type="EnsemblBacteria" id="BAD86103">
    <property type="protein sequence ID" value="BAD86103"/>
    <property type="gene ID" value="TK1914"/>
</dbReference>
<dbReference type="InterPro" id="IPR004843">
    <property type="entry name" value="Calcineurin-like_PHP"/>
</dbReference>
<gene>
    <name evidence="2" type="ordered locus">TK1914</name>
</gene>
<keyword evidence="3" id="KW-1185">Reference proteome</keyword>
<dbReference type="eggNOG" id="arCOG01150">
    <property type="taxonomic scope" value="Archaea"/>
</dbReference>
<protein>
    <submittedName>
        <fullName evidence="2">Exonuclease SbcD homolog</fullName>
    </submittedName>
</protein>
<feature type="domain" description="Calcineurin-like phosphoesterase" evidence="1">
    <location>
        <begin position="21"/>
        <end position="129"/>
    </location>
</feature>
<dbReference type="Gene3D" id="3.60.21.10">
    <property type="match status" value="1"/>
</dbReference>
<dbReference type="EMBL" id="AP006878">
    <property type="protein sequence ID" value="BAD86103.1"/>
    <property type="molecule type" value="Genomic_DNA"/>
</dbReference>
<dbReference type="SUPFAM" id="SSF56300">
    <property type="entry name" value="Metallo-dependent phosphatases"/>
    <property type="match status" value="1"/>
</dbReference>
<dbReference type="GO" id="GO:0004527">
    <property type="term" value="F:exonuclease activity"/>
    <property type="evidence" value="ECO:0007669"/>
    <property type="project" value="UniProtKB-KW"/>
</dbReference>
<dbReference type="PIRSF" id="PIRSF000887">
    <property type="entry name" value="Pesterase_MJ0037"/>
    <property type="match status" value="1"/>
</dbReference>
<dbReference type="InterPro" id="IPR024173">
    <property type="entry name" value="Pesterase_MJ0037-like"/>
</dbReference>
<keyword evidence="2" id="KW-0378">Hydrolase</keyword>
<dbReference type="PANTHER" id="PTHR39323:SF1">
    <property type="entry name" value="BLR1149 PROTEIN"/>
    <property type="match status" value="1"/>
</dbReference>
<evidence type="ECO:0000259" key="1">
    <source>
        <dbReference type="Pfam" id="PF00149"/>
    </source>
</evidence>
<dbReference type="AlphaFoldDB" id="Q5JEV1"/>
<evidence type="ECO:0000313" key="3">
    <source>
        <dbReference type="Proteomes" id="UP000000536"/>
    </source>
</evidence>
<dbReference type="RefSeq" id="WP_011250865.1">
    <property type="nucleotide sequence ID" value="NC_006624.1"/>
</dbReference>
<evidence type="ECO:0000313" key="2">
    <source>
        <dbReference type="EMBL" id="BAD86103.1"/>
    </source>
</evidence>
<dbReference type="OrthoDB" id="10013at2157"/>
<dbReference type="Proteomes" id="UP000000536">
    <property type="component" value="Chromosome"/>
</dbReference>
<accession>Q5JEV1</accession>
<dbReference type="PATRIC" id="fig|69014.16.peg.1871"/>
<dbReference type="CDD" id="cd07391">
    <property type="entry name" value="MPP_PF1019"/>
    <property type="match status" value="1"/>
</dbReference>
<dbReference type="GeneID" id="78448447"/>
<keyword evidence="2" id="KW-0540">Nuclease</keyword>
<organism evidence="2 3">
    <name type="scientific">Thermococcus kodakarensis (strain ATCC BAA-918 / JCM 12380 / KOD1)</name>
    <name type="common">Pyrococcus kodakaraensis (strain KOD1)</name>
    <dbReference type="NCBI Taxonomy" id="69014"/>
    <lineage>
        <taxon>Archaea</taxon>
        <taxon>Methanobacteriati</taxon>
        <taxon>Methanobacteriota</taxon>
        <taxon>Thermococci</taxon>
        <taxon>Thermococcales</taxon>
        <taxon>Thermococcaceae</taxon>
        <taxon>Thermococcus</taxon>
    </lineage>
</organism>
<dbReference type="HOGENOM" id="CLU_075478_0_1_2"/>
<dbReference type="Pfam" id="PF00149">
    <property type="entry name" value="Metallophos"/>
    <property type="match status" value="1"/>
</dbReference>
<proteinExistence type="predicted"/>
<keyword evidence="2" id="KW-0269">Exonuclease</keyword>
<name>Q5JEV1_THEKO</name>
<reference evidence="2 3" key="1">
    <citation type="journal article" date="2005" name="Genome Res.">
        <title>Complete genome sequence of the hyperthermophilic archaeon Thermococcus kodakaraensis KOD1 and comparison with Pyrococcus genomes.</title>
        <authorList>
            <person name="Fukui T."/>
            <person name="Atomi H."/>
            <person name="Kanai T."/>
            <person name="Matsumi R."/>
            <person name="Fujiwara S."/>
            <person name="Imanaka T."/>
        </authorList>
    </citation>
    <scope>NUCLEOTIDE SEQUENCE [LARGE SCALE GENOMIC DNA]</scope>
    <source>
        <strain evidence="3">ATCC BAA-918 / JCM 12380 / KOD1</strain>
    </source>
</reference>